<evidence type="ECO:0000256" key="13">
    <source>
        <dbReference type="ARBA" id="ARBA00048567"/>
    </source>
</evidence>
<evidence type="ECO:0000256" key="6">
    <source>
        <dbReference type="ARBA" id="ARBA00022490"/>
    </source>
</evidence>
<keyword evidence="7 14" id="KW-0028">Amino-acid biosynthesis</keyword>
<dbReference type="HAMAP" id="MF_00370">
    <property type="entry name" value="Shik_kinase_arch"/>
    <property type="match status" value="1"/>
</dbReference>
<dbReference type="Proteomes" id="UP000000758">
    <property type="component" value="Chromosome"/>
</dbReference>
<dbReference type="GO" id="GO:0009423">
    <property type="term" value="P:chorismate biosynthetic process"/>
    <property type="evidence" value="ECO:0007669"/>
    <property type="project" value="UniProtKB-UniRule"/>
</dbReference>
<evidence type="ECO:0000256" key="10">
    <source>
        <dbReference type="ARBA" id="ARBA00022777"/>
    </source>
</evidence>
<dbReference type="HOGENOM" id="CLU_073768_0_0_2"/>
<evidence type="ECO:0000256" key="3">
    <source>
        <dbReference type="ARBA" id="ARBA00010202"/>
    </source>
</evidence>
<dbReference type="GO" id="GO:0005737">
    <property type="term" value="C:cytoplasm"/>
    <property type="evidence" value="ECO:0007669"/>
    <property type="project" value="UniProtKB-SubCell"/>
</dbReference>
<comment type="subcellular location">
    <subcellularLocation>
        <location evidence="1 14">Cytoplasm</location>
    </subcellularLocation>
</comment>
<dbReference type="SUPFAM" id="SSF55060">
    <property type="entry name" value="GHMP Kinase, C-terminal domain"/>
    <property type="match status" value="1"/>
</dbReference>
<dbReference type="PANTHER" id="PTHR20861:SF3">
    <property type="entry name" value="SHIKIMATE KINASE"/>
    <property type="match status" value="1"/>
</dbReference>
<evidence type="ECO:0000256" key="4">
    <source>
        <dbReference type="ARBA" id="ARBA00012154"/>
    </source>
</evidence>
<evidence type="ECO:0000256" key="9">
    <source>
        <dbReference type="ARBA" id="ARBA00022741"/>
    </source>
</evidence>
<evidence type="ECO:0000256" key="5">
    <source>
        <dbReference type="ARBA" id="ARBA00013853"/>
    </source>
</evidence>
<evidence type="ECO:0000256" key="14">
    <source>
        <dbReference type="HAMAP-Rule" id="MF_00370"/>
    </source>
</evidence>
<keyword evidence="8 14" id="KW-0808">Transferase</keyword>
<organism evidence="16 17">
    <name type="scientific">Cenarchaeum symbiosum (strain A)</name>
    <dbReference type="NCBI Taxonomy" id="414004"/>
    <lineage>
        <taxon>Archaea</taxon>
        <taxon>Nitrososphaerota</taxon>
        <taxon>Candidatus Cenarchaeales</taxon>
        <taxon>Candidatus Cenarchaeaceae</taxon>
        <taxon>Candidatus Cenarchaeum</taxon>
    </lineage>
</organism>
<sequence>MRVRAEVHGAISIVNGIAAGKGATLGIGLRVIAEAEAVPGRGIVIESPGRRLSSRLITKTIERSVPRRELDRNKLRISLDSEIPTGYGLKSSSAISTSVALACMGLFGKPEDSKVLMAGVRASIETKVSITGAYDDACACYYGGFAVTDNYKKRLVRSEKAPSDLGILIFIPRGKRRGKPLKLRPIKGAFEAAWSMAKRADYWGAMLVNGLAAAPILGPDPELLVRLMERGALGASVSGNGPAVAAVVRKGQMGAVRKVFSDEGRIITSSVNNRKADVREL</sequence>
<dbReference type="Gene3D" id="3.30.230.10">
    <property type="match status" value="1"/>
</dbReference>
<dbReference type="PATRIC" id="fig|414004.10.peg.179"/>
<keyword evidence="10 14" id="KW-0418">Kinase</keyword>
<dbReference type="InterPro" id="IPR020568">
    <property type="entry name" value="Ribosomal_Su5_D2-typ_SF"/>
</dbReference>
<evidence type="ECO:0000259" key="15">
    <source>
        <dbReference type="Pfam" id="PF00288"/>
    </source>
</evidence>
<evidence type="ECO:0000256" key="7">
    <source>
        <dbReference type="ARBA" id="ARBA00022605"/>
    </source>
</evidence>
<dbReference type="PANTHER" id="PTHR20861">
    <property type="entry name" value="HOMOSERINE/4-DIPHOSPHOCYTIDYL-2-C-METHYL-D-ERYTHRITOL KINASE"/>
    <property type="match status" value="1"/>
</dbReference>
<dbReference type="GO" id="GO:0009073">
    <property type="term" value="P:aromatic amino acid family biosynthetic process"/>
    <property type="evidence" value="ECO:0007669"/>
    <property type="project" value="UniProtKB-KW"/>
</dbReference>
<evidence type="ECO:0000256" key="8">
    <source>
        <dbReference type="ARBA" id="ARBA00022679"/>
    </source>
</evidence>
<dbReference type="UniPathway" id="UPA00053">
    <property type="reaction ID" value="UER00088"/>
</dbReference>
<dbReference type="GO" id="GO:0004765">
    <property type="term" value="F:shikimate kinase activity"/>
    <property type="evidence" value="ECO:0007669"/>
    <property type="project" value="UniProtKB-UniRule"/>
</dbReference>
<dbReference type="EMBL" id="DP000238">
    <property type="protein sequence ID" value="ABK76847.1"/>
    <property type="molecule type" value="Genomic_DNA"/>
</dbReference>
<evidence type="ECO:0000313" key="17">
    <source>
        <dbReference type="Proteomes" id="UP000000758"/>
    </source>
</evidence>
<gene>
    <name evidence="14" type="primary">aroK</name>
    <name evidence="16" type="ordered locus">CENSYa_0204</name>
</gene>
<dbReference type="EC" id="2.7.1.71" evidence="4 14"/>
<accession>A0RU30</accession>
<feature type="binding site" evidence="14">
    <location>
        <begin position="84"/>
        <end position="94"/>
    </location>
    <ligand>
        <name>ATP</name>
        <dbReference type="ChEBI" id="CHEBI:30616"/>
    </ligand>
</feature>
<dbReference type="InterPro" id="IPR036554">
    <property type="entry name" value="GHMP_kinase_C_sf"/>
</dbReference>
<dbReference type="GO" id="GO:0005524">
    <property type="term" value="F:ATP binding"/>
    <property type="evidence" value="ECO:0007669"/>
    <property type="project" value="UniProtKB-UniRule"/>
</dbReference>
<evidence type="ECO:0000256" key="1">
    <source>
        <dbReference type="ARBA" id="ARBA00004496"/>
    </source>
</evidence>
<protein>
    <recommendedName>
        <fullName evidence="5 14">Shikimate kinase</fullName>
        <shortName evidence="14">SK</shortName>
        <ecNumber evidence="4 14">2.7.1.71</ecNumber>
    </recommendedName>
</protein>
<feature type="domain" description="GHMP kinase N-terminal" evidence="15">
    <location>
        <begin position="67"/>
        <end position="144"/>
    </location>
</feature>
<keyword evidence="17" id="KW-1185">Reference proteome</keyword>
<comment type="pathway">
    <text evidence="2 14">Metabolic intermediate biosynthesis; chorismate biosynthesis; chorismate from D-erythrose 4-phosphate and phosphoenolpyruvate: step 5/7.</text>
</comment>
<dbReference type="AlphaFoldDB" id="A0RU30"/>
<dbReference type="GO" id="GO:0008652">
    <property type="term" value="P:amino acid biosynthetic process"/>
    <property type="evidence" value="ECO:0007669"/>
    <property type="project" value="UniProtKB-KW"/>
</dbReference>
<dbReference type="PIRSF" id="PIRSF005758">
    <property type="entry name" value="Shikimt_kin_arch"/>
    <property type="match status" value="1"/>
</dbReference>
<keyword evidence="6 14" id="KW-0963">Cytoplasm</keyword>
<dbReference type="InterPro" id="IPR014721">
    <property type="entry name" value="Ribsml_uS5_D2-typ_fold_subgr"/>
</dbReference>
<dbReference type="Pfam" id="PF00288">
    <property type="entry name" value="GHMP_kinases_N"/>
    <property type="match status" value="1"/>
</dbReference>
<evidence type="ECO:0000256" key="12">
    <source>
        <dbReference type="ARBA" id="ARBA00023141"/>
    </source>
</evidence>
<dbReference type="InterPro" id="IPR006204">
    <property type="entry name" value="GHMP_kinase_N_dom"/>
</dbReference>
<keyword evidence="9 14" id="KW-0547">Nucleotide-binding</keyword>
<dbReference type="InterPro" id="IPR010189">
    <property type="entry name" value="SK_arc"/>
</dbReference>
<name>A0RU30_CENSY</name>
<dbReference type="EnsemblBacteria" id="ABK76847">
    <property type="protein sequence ID" value="ABK76847"/>
    <property type="gene ID" value="CENSYa_0204"/>
</dbReference>
<dbReference type="NCBIfam" id="TIGR01920">
    <property type="entry name" value="Shik_kin_archae"/>
    <property type="match status" value="1"/>
</dbReference>
<dbReference type="SUPFAM" id="SSF54211">
    <property type="entry name" value="Ribosomal protein S5 domain 2-like"/>
    <property type="match status" value="1"/>
</dbReference>
<evidence type="ECO:0000256" key="2">
    <source>
        <dbReference type="ARBA" id="ARBA00004842"/>
    </source>
</evidence>
<reference evidence="16 17" key="1">
    <citation type="journal article" date="2006" name="Proc. Natl. Acad. Sci. U.S.A.">
        <title>Genomic analysis of the uncultivated marine crenarchaeote Cenarchaeum symbiosum.</title>
        <authorList>
            <person name="Hallam S.J."/>
            <person name="Konstantinidis K.T."/>
            <person name="Putnam N."/>
            <person name="Schleper C."/>
            <person name="Watanabe Y."/>
            <person name="Sugahara J."/>
            <person name="Preston C."/>
            <person name="de la Torre J."/>
            <person name="Richardson P.M."/>
            <person name="DeLong E.F."/>
        </authorList>
    </citation>
    <scope>NUCLEOTIDE SEQUENCE [LARGE SCALE GENOMIC DNA]</scope>
    <source>
        <strain evidence="17">A</strain>
    </source>
</reference>
<keyword evidence="12 14" id="KW-0057">Aromatic amino acid biosynthesis</keyword>
<dbReference type="KEGG" id="csy:CENSYa_0204"/>
<comment type="similarity">
    <text evidence="3 14">Belongs to the GHMP kinase family. Archaeal shikimate kinase subfamily.</text>
</comment>
<evidence type="ECO:0000313" key="16">
    <source>
        <dbReference type="EMBL" id="ABK76847.1"/>
    </source>
</evidence>
<dbReference type="STRING" id="414004.CENSYa_0204"/>
<keyword evidence="11 14" id="KW-0067">ATP-binding</keyword>
<evidence type="ECO:0000256" key="11">
    <source>
        <dbReference type="ARBA" id="ARBA00022840"/>
    </source>
</evidence>
<proteinExistence type="inferred from homology"/>
<comment type="catalytic activity">
    <reaction evidence="13 14">
        <text>shikimate + ATP = 3-phosphoshikimate + ADP + H(+)</text>
        <dbReference type="Rhea" id="RHEA:13121"/>
        <dbReference type="ChEBI" id="CHEBI:15378"/>
        <dbReference type="ChEBI" id="CHEBI:30616"/>
        <dbReference type="ChEBI" id="CHEBI:36208"/>
        <dbReference type="ChEBI" id="CHEBI:145989"/>
        <dbReference type="ChEBI" id="CHEBI:456216"/>
        <dbReference type="EC" id="2.7.1.71"/>
    </reaction>
</comment>